<dbReference type="OrthoDB" id="9800872at2"/>
<dbReference type="KEGG" id="tum:CBW65_04035"/>
<keyword evidence="2" id="KW-0808">Transferase</keyword>
<dbReference type="AlphaFoldDB" id="A0A1Y0ILT0"/>
<protein>
    <submittedName>
        <fullName evidence="2">Sulfurtransferase</fullName>
    </submittedName>
</protein>
<dbReference type="InterPro" id="IPR001763">
    <property type="entry name" value="Rhodanese-like_dom"/>
</dbReference>
<evidence type="ECO:0000259" key="1">
    <source>
        <dbReference type="PROSITE" id="PS50206"/>
    </source>
</evidence>
<dbReference type="InterPro" id="IPR050229">
    <property type="entry name" value="GlpE_sulfurtransferase"/>
</dbReference>
<organism evidence="2 3">
    <name type="scientific">Tumebacillus avium</name>
    <dbReference type="NCBI Taxonomy" id="1903704"/>
    <lineage>
        <taxon>Bacteria</taxon>
        <taxon>Bacillati</taxon>
        <taxon>Bacillota</taxon>
        <taxon>Bacilli</taxon>
        <taxon>Bacillales</taxon>
        <taxon>Alicyclobacillaceae</taxon>
        <taxon>Tumebacillus</taxon>
    </lineage>
</organism>
<dbReference type="PROSITE" id="PS50206">
    <property type="entry name" value="RHODANESE_3"/>
    <property type="match status" value="1"/>
</dbReference>
<dbReference type="GO" id="GO:0016740">
    <property type="term" value="F:transferase activity"/>
    <property type="evidence" value="ECO:0007669"/>
    <property type="project" value="UniProtKB-KW"/>
</dbReference>
<dbReference type="Pfam" id="PF00581">
    <property type="entry name" value="Rhodanese"/>
    <property type="match status" value="1"/>
</dbReference>
<dbReference type="EMBL" id="CP021434">
    <property type="protein sequence ID" value="ARU60323.1"/>
    <property type="molecule type" value="Genomic_DNA"/>
</dbReference>
<evidence type="ECO:0000313" key="2">
    <source>
        <dbReference type="EMBL" id="ARU60323.1"/>
    </source>
</evidence>
<dbReference type="InterPro" id="IPR036873">
    <property type="entry name" value="Rhodanese-like_dom_sf"/>
</dbReference>
<dbReference type="SUPFAM" id="SSF52821">
    <property type="entry name" value="Rhodanese/Cell cycle control phosphatase"/>
    <property type="match status" value="1"/>
</dbReference>
<reference evidence="3" key="1">
    <citation type="submission" date="2017-05" db="EMBL/GenBank/DDBJ databases">
        <authorList>
            <person name="Sung H."/>
        </authorList>
    </citation>
    <scope>NUCLEOTIDE SEQUENCE [LARGE SCALE GENOMIC DNA]</scope>
    <source>
        <strain evidence="3">AR23208</strain>
    </source>
</reference>
<dbReference type="PANTHER" id="PTHR43031:SF18">
    <property type="entry name" value="RHODANESE-RELATED SULFURTRANSFERASES"/>
    <property type="match status" value="1"/>
</dbReference>
<dbReference type="PANTHER" id="PTHR43031">
    <property type="entry name" value="FAD-DEPENDENT OXIDOREDUCTASE"/>
    <property type="match status" value="1"/>
</dbReference>
<feature type="domain" description="Rhodanese" evidence="1">
    <location>
        <begin position="41"/>
        <end position="126"/>
    </location>
</feature>
<sequence>MLEYMQYLFAAFVFWFVVSKLLPVRGLTALTPQDVQDRLNQKNQHIFVDVREVHEYKQGHIKGFQNIPLSQLKARLDELPKDKSIVLTCQSGMRSRQAAKLLKKQGCSQLAHLKTGVIGWSGPLSK</sequence>
<dbReference type="RefSeq" id="WP_087455711.1">
    <property type="nucleotide sequence ID" value="NZ_CP021434.1"/>
</dbReference>
<evidence type="ECO:0000313" key="3">
    <source>
        <dbReference type="Proteomes" id="UP000195437"/>
    </source>
</evidence>
<accession>A0A1Y0ILT0</accession>
<dbReference type="CDD" id="cd00158">
    <property type="entry name" value="RHOD"/>
    <property type="match status" value="1"/>
</dbReference>
<dbReference type="Proteomes" id="UP000195437">
    <property type="component" value="Chromosome"/>
</dbReference>
<dbReference type="SMART" id="SM00450">
    <property type="entry name" value="RHOD"/>
    <property type="match status" value="1"/>
</dbReference>
<proteinExistence type="predicted"/>
<name>A0A1Y0ILT0_9BACL</name>
<keyword evidence="3" id="KW-1185">Reference proteome</keyword>
<gene>
    <name evidence="2" type="ORF">CBW65_04035</name>
</gene>
<dbReference type="Gene3D" id="3.40.250.10">
    <property type="entry name" value="Rhodanese-like domain"/>
    <property type="match status" value="1"/>
</dbReference>